<protein>
    <submittedName>
        <fullName evidence="1">348_t:CDS:1</fullName>
    </submittedName>
</protein>
<dbReference type="EMBL" id="CAJVQB010000106">
    <property type="protein sequence ID" value="CAG8467580.1"/>
    <property type="molecule type" value="Genomic_DNA"/>
</dbReference>
<evidence type="ECO:0000313" key="1">
    <source>
        <dbReference type="EMBL" id="CAG8467580.1"/>
    </source>
</evidence>
<dbReference type="Gene3D" id="3.40.50.450">
    <property type="match status" value="1"/>
</dbReference>
<feature type="non-terminal residue" evidence="1">
    <location>
        <position position="1"/>
    </location>
</feature>
<dbReference type="Proteomes" id="UP000789901">
    <property type="component" value="Unassembled WGS sequence"/>
</dbReference>
<gene>
    <name evidence="1" type="ORF">GMARGA_LOCUS616</name>
</gene>
<organism evidence="1 2">
    <name type="scientific">Gigaspora margarita</name>
    <dbReference type="NCBI Taxonomy" id="4874"/>
    <lineage>
        <taxon>Eukaryota</taxon>
        <taxon>Fungi</taxon>
        <taxon>Fungi incertae sedis</taxon>
        <taxon>Mucoromycota</taxon>
        <taxon>Glomeromycotina</taxon>
        <taxon>Glomeromycetes</taxon>
        <taxon>Diversisporales</taxon>
        <taxon>Gigasporaceae</taxon>
        <taxon>Gigaspora</taxon>
    </lineage>
</organism>
<proteinExistence type="predicted"/>
<comment type="caution">
    <text evidence="1">The sequence shown here is derived from an EMBL/GenBank/DDBJ whole genome shotgun (WGS) entry which is preliminary data.</text>
</comment>
<keyword evidence="2" id="KW-1185">Reference proteome</keyword>
<evidence type="ECO:0000313" key="2">
    <source>
        <dbReference type="Proteomes" id="UP000789901"/>
    </source>
</evidence>
<dbReference type="Pfam" id="PF12694">
    <property type="entry name" value="cpYpsA"/>
    <property type="match status" value="1"/>
</dbReference>
<dbReference type="InterPro" id="IPR024755">
    <property type="entry name" value="cpYpsA"/>
</dbReference>
<name>A0ABM8VX04_GIGMA</name>
<accession>A0ABM8VX04</accession>
<sequence length="196" mass="22411">IFRSGCQTGVDRGLFDAFFDYVKNNENVKSINRSESLLTVEFNNGNKWKLTGWCPLGRIAEDGKIDSKYPIKETLTMDYKQRTEWNVFDADATLIILSSSTFNTNLDGTGFTINMTEKHKKPCLQICLEIVLVIDSLNLNEGTKKKIDQVLDWIKNNKIKHLNVAGPRERNSPGIYENTLLFIGYLLKKLEELQTI</sequence>
<reference evidence="1 2" key="1">
    <citation type="submission" date="2021-06" db="EMBL/GenBank/DDBJ databases">
        <authorList>
            <person name="Kallberg Y."/>
            <person name="Tangrot J."/>
            <person name="Rosling A."/>
        </authorList>
    </citation>
    <scope>NUCLEOTIDE SEQUENCE [LARGE SCALE GENOMIC DNA]</scope>
    <source>
        <strain evidence="1 2">120-4 pot B 10/14</strain>
    </source>
</reference>